<gene>
    <name evidence="17" type="ORF">RQP53_15420</name>
</gene>
<dbReference type="PANTHER" id="PTHR32552:SF81">
    <property type="entry name" value="TONB-DEPENDENT OUTER MEMBRANE RECEPTOR"/>
    <property type="match status" value="1"/>
</dbReference>
<organism evidence="17 18">
    <name type="scientific">Roseateles aquae</name>
    <dbReference type="NCBI Taxonomy" id="3077235"/>
    <lineage>
        <taxon>Bacteria</taxon>
        <taxon>Pseudomonadati</taxon>
        <taxon>Pseudomonadota</taxon>
        <taxon>Betaproteobacteria</taxon>
        <taxon>Burkholderiales</taxon>
        <taxon>Sphaerotilaceae</taxon>
        <taxon>Roseateles</taxon>
    </lineage>
</organism>
<evidence type="ECO:0000256" key="9">
    <source>
        <dbReference type="ARBA" id="ARBA00023136"/>
    </source>
</evidence>
<keyword evidence="8 12" id="KW-0798">TonB box</keyword>
<keyword evidence="3 11" id="KW-1134">Transmembrane beta strand</keyword>
<dbReference type="PANTHER" id="PTHR32552">
    <property type="entry name" value="FERRICHROME IRON RECEPTOR-RELATED"/>
    <property type="match status" value="1"/>
</dbReference>
<evidence type="ECO:0000256" key="7">
    <source>
        <dbReference type="ARBA" id="ARBA00023065"/>
    </source>
</evidence>
<name>A0ABU3PDI6_9BURK</name>
<dbReference type="InterPro" id="IPR012910">
    <property type="entry name" value="Plug_dom"/>
</dbReference>
<feature type="signal peptide" evidence="14">
    <location>
        <begin position="1"/>
        <end position="36"/>
    </location>
</feature>
<keyword evidence="5 11" id="KW-0812">Transmembrane</keyword>
<comment type="subcellular location">
    <subcellularLocation>
        <location evidence="1 11">Cell outer membrane</location>
        <topology evidence="1 11">Multi-pass membrane protein</topology>
    </subcellularLocation>
</comment>
<keyword evidence="2 11" id="KW-0813">Transport</keyword>
<sequence>MNELTLPSRRRQRRPQRTALAAAGLALLSQLSTVHAQTQGSEAAAPTQQLDAVVVSGQGRQQQLQSVPIAIQVMGAEQLRQQGAANLGDLGARVPGLAIDANQATQPRIELRGIGTADFGIGTDSPVGLYVDGVYTGKTGGALLNFNDVKRVEVLKGPQGTLFGRNSAGGAIAVVSNEPEFSSKAQGLLRAGNQGLVHADLLINQPLSESLALRASLVSQKSSGWLRDAATGERAGGEGAWGLRAALLWRASEDTKALLSVEHEKLDQRARPAIGLVRATAPGVAPAFPADPAQFLDPRSAPLLNDVAQDREARDFNGATLRIEHSLPWAEFTSTTAWRHFNSRNRQDNDGSNNPATYLSTTNQEGNTTLQQEFRLAGKSGRSDWLLGLSLYDEKARQTAFIDSTTTALDTLAGNLLGMAPFATVNTLAGALGLPGIDLLAKPWGEQMNNEGRFQAVAVYGDVIWELQKNTHLTTGLRLTHDRKRFSWFNPNRAAPALDEQLALIDGAGLFPTLVGAGALSQDQADALSGALRSNALVVTNGAATAPLQHTRSWNDASPRLVLDHRYSRDLMVYASLTRGYQAGGFNTLQVNSAYEPEHVTSLELGAKGQVLPWGLSYSASLFHYRFNNLQTLQLVPGNGAIPAYQVSISDQRATGLDLDARWKASEALQLSATLEALDQTYSRGLSSAGHSLAGAPVGAPRLSGTLGMDLLWQALGGQASAHLQASYTGATRCNEESYVQGLCLQTPSFRVGGPRERLDARLAWQAASRQWGVALLVNNLLDQRSINRLWYESAPLGTAYATLAKPRSVALELSANF</sequence>
<dbReference type="Proteomes" id="UP001246372">
    <property type="component" value="Unassembled WGS sequence"/>
</dbReference>
<accession>A0ABU3PDI6</accession>
<feature type="compositionally biased region" description="Polar residues" evidence="13">
    <location>
        <begin position="350"/>
        <end position="365"/>
    </location>
</feature>
<dbReference type="EMBL" id="JAVXZY010000006">
    <property type="protein sequence ID" value="MDT9000664.1"/>
    <property type="molecule type" value="Genomic_DNA"/>
</dbReference>
<dbReference type="InterPro" id="IPR000531">
    <property type="entry name" value="Beta-barrel_TonB"/>
</dbReference>
<feature type="domain" description="TonB-dependent receptor-like beta-barrel" evidence="15">
    <location>
        <begin position="277"/>
        <end position="781"/>
    </location>
</feature>
<evidence type="ECO:0000256" key="1">
    <source>
        <dbReference type="ARBA" id="ARBA00004571"/>
    </source>
</evidence>
<feature type="region of interest" description="Disordered" evidence="13">
    <location>
        <begin position="343"/>
        <end position="365"/>
    </location>
</feature>
<evidence type="ECO:0000256" key="4">
    <source>
        <dbReference type="ARBA" id="ARBA00022496"/>
    </source>
</evidence>
<evidence type="ECO:0000256" key="2">
    <source>
        <dbReference type="ARBA" id="ARBA00022448"/>
    </source>
</evidence>
<dbReference type="PROSITE" id="PS52016">
    <property type="entry name" value="TONB_DEPENDENT_REC_3"/>
    <property type="match status" value="1"/>
</dbReference>
<feature type="chain" id="PRO_5045371786" evidence="14">
    <location>
        <begin position="37"/>
        <end position="818"/>
    </location>
</feature>
<evidence type="ECO:0000256" key="8">
    <source>
        <dbReference type="ARBA" id="ARBA00023077"/>
    </source>
</evidence>
<evidence type="ECO:0000256" key="11">
    <source>
        <dbReference type="PROSITE-ProRule" id="PRU01360"/>
    </source>
</evidence>
<dbReference type="SUPFAM" id="SSF56935">
    <property type="entry name" value="Porins"/>
    <property type="match status" value="1"/>
</dbReference>
<keyword evidence="18" id="KW-1185">Reference proteome</keyword>
<dbReference type="RefSeq" id="WP_315651463.1">
    <property type="nucleotide sequence ID" value="NZ_JAVXZY010000006.1"/>
</dbReference>
<evidence type="ECO:0000256" key="10">
    <source>
        <dbReference type="ARBA" id="ARBA00023237"/>
    </source>
</evidence>
<keyword evidence="9 11" id="KW-0472">Membrane</keyword>
<keyword evidence="14" id="KW-0732">Signal</keyword>
<keyword evidence="6" id="KW-0408">Iron</keyword>
<keyword evidence="10 11" id="KW-0998">Cell outer membrane</keyword>
<protein>
    <submittedName>
        <fullName evidence="17">TonB-dependent receptor</fullName>
    </submittedName>
</protein>
<dbReference type="InterPro" id="IPR039426">
    <property type="entry name" value="TonB-dep_rcpt-like"/>
</dbReference>
<feature type="domain" description="TonB-dependent receptor plug" evidence="16">
    <location>
        <begin position="64"/>
        <end position="171"/>
    </location>
</feature>
<reference evidence="17" key="1">
    <citation type="submission" date="2023-09" db="EMBL/GenBank/DDBJ databases">
        <title>Paucibacter sp. APW11 Genome sequencing and assembly.</title>
        <authorList>
            <person name="Kim I."/>
        </authorList>
    </citation>
    <scope>NUCLEOTIDE SEQUENCE</scope>
    <source>
        <strain evidence="17">APW11</strain>
    </source>
</reference>
<evidence type="ECO:0000259" key="16">
    <source>
        <dbReference type="Pfam" id="PF07715"/>
    </source>
</evidence>
<evidence type="ECO:0000259" key="15">
    <source>
        <dbReference type="Pfam" id="PF00593"/>
    </source>
</evidence>
<evidence type="ECO:0000256" key="14">
    <source>
        <dbReference type="SAM" id="SignalP"/>
    </source>
</evidence>
<evidence type="ECO:0000256" key="6">
    <source>
        <dbReference type="ARBA" id="ARBA00023004"/>
    </source>
</evidence>
<comment type="caution">
    <text evidence="17">The sequence shown here is derived from an EMBL/GenBank/DDBJ whole genome shotgun (WGS) entry which is preliminary data.</text>
</comment>
<proteinExistence type="inferred from homology"/>
<keyword evidence="17" id="KW-0675">Receptor</keyword>
<comment type="similarity">
    <text evidence="11 12">Belongs to the TonB-dependent receptor family.</text>
</comment>
<evidence type="ECO:0000256" key="3">
    <source>
        <dbReference type="ARBA" id="ARBA00022452"/>
    </source>
</evidence>
<keyword evidence="4" id="KW-0410">Iron transport</keyword>
<dbReference type="InterPro" id="IPR036942">
    <property type="entry name" value="Beta-barrel_TonB_sf"/>
</dbReference>
<evidence type="ECO:0000256" key="5">
    <source>
        <dbReference type="ARBA" id="ARBA00022692"/>
    </source>
</evidence>
<dbReference type="Pfam" id="PF00593">
    <property type="entry name" value="TonB_dep_Rec_b-barrel"/>
    <property type="match status" value="1"/>
</dbReference>
<evidence type="ECO:0000313" key="17">
    <source>
        <dbReference type="EMBL" id="MDT9000664.1"/>
    </source>
</evidence>
<evidence type="ECO:0000256" key="12">
    <source>
        <dbReference type="RuleBase" id="RU003357"/>
    </source>
</evidence>
<evidence type="ECO:0000256" key="13">
    <source>
        <dbReference type="SAM" id="MobiDB-lite"/>
    </source>
</evidence>
<evidence type="ECO:0000313" key="18">
    <source>
        <dbReference type="Proteomes" id="UP001246372"/>
    </source>
</evidence>
<dbReference type="Pfam" id="PF07715">
    <property type="entry name" value="Plug"/>
    <property type="match status" value="1"/>
</dbReference>
<dbReference type="Gene3D" id="2.40.170.20">
    <property type="entry name" value="TonB-dependent receptor, beta-barrel domain"/>
    <property type="match status" value="1"/>
</dbReference>
<keyword evidence="7" id="KW-0406">Ion transport</keyword>